<evidence type="ECO:0000256" key="6">
    <source>
        <dbReference type="SAM" id="Phobius"/>
    </source>
</evidence>
<dbReference type="SUPFAM" id="SSF103473">
    <property type="entry name" value="MFS general substrate transporter"/>
    <property type="match status" value="1"/>
</dbReference>
<dbReference type="PANTHER" id="PTHR23513">
    <property type="entry name" value="INTEGRAL MEMBRANE EFFLUX PROTEIN-RELATED"/>
    <property type="match status" value="1"/>
</dbReference>
<dbReference type="PANTHER" id="PTHR23513:SF6">
    <property type="entry name" value="MAJOR FACILITATOR SUPERFAMILY ASSOCIATED DOMAIN-CONTAINING PROTEIN"/>
    <property type="match status" value="1"/>
</dbReference>
<accession>A0ABW1A0C2</accession>
<sequence length="403" mass="42040">MGGRLGRDFTRLWGAYTVSTAGTAVATDVFAMITVLVLAGSALQVSLLSALGGAVGALLALPLGPWIEFRRKRPVMIGADVLRCCALLSVPAAYLAGVLTYAHLAVVAALAAVCQIVFIGASGAHLKSLVPREHLTEANGRFESVLWTTMAVGPPAGGLMSSVFGPFITVTADAASFLLSALGVRSIRAPEPEPAEHAEGGAWWRGLGEGWRHIWSDAMLRPLFVNTVAVSALTIAMSPVLAVMMLREMGFSMFQYGLSLGIPCAAGVVGARLSRRVAARQGLPFVLLGGGIARVLWLPLLPFVGGGWAGLAAITAIHTGTVFFTSLFMPVFATARIERTPDHKLARVLTSWTISNNVARAGCTLAWGLLATLTTPRFALAAGAVLLLATCASLPSRATGTAR</sequence>
<dbReference type="Gene3D" id="1.20.1250.20">
    <property type="entry name" value="MFS general substrate transporter like domains"/>
    <property type="match status" value="1"/>
</dbReference>
<feature type="transmembrane region" description="Helical" evidence="6">
    <location>
        <begin position="253"/>
        <end position="273"/>
    </location>
</feature>
<feature type="transmembrane region" description="Helical" evidence="6">
    <location>
        <begin position="45"/>
        <end position="63"/>
    </location>
</feature>
<dbReference type="CDD" id="cd06173">
    <property type="entry name" value="MFS_MefA_like"/>
    <property type="match status" value="1"/>
</dbReference>
<keyword evidence="4 6" id="KW-1133">Transmembrane helix</keyword>
<dbReference type="RefSeq" id="WP_378284059.1">
    <property type="nucleotide sequence ID" value="NZ_JBHSON010000031.1"/>
</dbReference>
<evidence type="ECO:0000256" key="1">
    <source>
        <dbReference type="ARBA" id="ARBA00004651"/>
    </source>
</evidence>
<evidence type="ECO:0000313" key="8">
    <source>
        <dbReference type="Proteomes" id="UP001596074"/>
    </source>
</evidence>
<dbReference type="InterPro" id="IPR036259">
    <property type="entry name" value="MFS_trans_sf"/>
</dbReference>
<evidence type="ECO:0000313" key="7">
    <source>
        <dbReference type="EMBL" id="MFC5748402.1"/>
    </source>
</evidence>
<protein>
    <submittedName>
        <fullName evidence="7">MFS transporter</fullName>
    </submittedName>
</protein>
<feature type="transmembrane region" description="Helical" evidence="6">
    <location>
        <begin position="311"/>
        <end position="333"/>
    </location>
</feature>
<proteinExistence type="predicted"/>
<comment type="caution">
    <text evidence="7">The sequence shown here is derived from an EMBL/GenBank/DDBJ whole genome shotgun (WGS) entry which is preliminary data.</text>
</comment>
<keyword evidence="8" id="KW-1185">Reference proteome</keyword>
<evidence type="ECO:0000256" key="4">
    <source>
        <dbReference type="ARBA" id="ARBA00022989"/>
    </source>
</evidence>
<feature type="transmembrane region" description="Helical" evidence="6">
    <location>
        <begin position="285"/>
        <end position="305"/>
    </location>
</feature>
<reference evidence="8" key="1">
    <citation type="journal article" date="2019" name="Int. J. Syst. Evol. Microbiol.">
        <title>The Global Catalogue of Microorganisms (GCM) 10K type strain sequencing project: providing services to taxonomists for standard genome sequencing and annotation.</title>
        <authorList>
            <consortium name="The Broad Institute Genomics Platform"/>
            <consortium name="The Broad Institute Genome Sequencing Center for Infectious Disease"/>
            <person name="Wu L."/>
            <person name="Ma J."/>
        </authorList>
    </citation>
    <scope>NUCLEOTIDE SEQUENCE [LARGE SCALE GENOMIC DNA]</scope>
    <source>
        <strain evidence="8">KCTC 42087</strain>
    </source>
</reference>
<gene>
    <name evidence="7" type="ORF">ACFPZN_22510</name>
</gene>
<evidence type="ECO:0000256" key="2">
    <source>
        <dbReference type="ARBA" id="ARBA00022475"/>
    </source>
</evidence>
<evidence type="ECO:0000256" key="3">
    <source>
        <dbReference type="ARBA" id="ARBA00022692"/>
    </source>
</evidence>
<feature type="transmembrane region" description="Helical" evidence="6">
    <location>
        <begin position="101"/>
        <end position="124"/>
    </location>
</feature>
<feature type="transmembrane region" description="Helical" evidence="6">
    <location>
        <begin position="12"/>
        <end position="39"/>
    </location>
</feature>
<dbReference type="EMBL" id="JBHSON010000031">
    <property type="protein sequence ID" value="MFC5748402.1"/>
    <property type="molecule type" value="Genomic_DNA"/>
</dbReference>
<dbReference type="Proteomes" id="UP001596074">
    <property type="component" value="Unassembled WGS sequence"/>
</dbReference>
<dbReference type="InterPro" id="IPR011701">
    <property type="entry name" value="MFS"/>
</dbReference>
<dbReference type="Pfam" id="PF07690">
    <property type="entry name" value="MFS_1"/>
    <property type="match status" value="1"/>
</dbReference>
<feature type="transmembrane region" description="Helical" evidence="6">
    <location>
        <begin position="223"/>
        <end position="247"/>
    </location>
</feature>
<evidence type="ECO:0000256" key="5">
    <source>
        <dbReference type="ARBA" id="ARBA00023136"/>
    </source>
</evidence>
<keyword evidence="3 6" id="KW-0812">Transmembrane</keyword>
<organism evidence="7 8">
    <name type="scientific">Actinomadura rugatobispora</name>
    <dbReference type="NCBI Taxonomy" id="1994"/>
    <lineage>
        <taxon>Bacteria</taxon>
        <taxon>Bacillati</taxon>
        <taxon>Actinomycetota</taxon>
        <taxon>Actinomycetes</taxon>
        <taxon>Streptosporangiales</taxon>
        <taxon>Thermomonosporaceae</taxon>
        <taxon>Actinomadura</taxon>
    </lineage>
</organism>
<name>A0ABW1A0C2_9ACTN</name>
<keyword evidence="2" id="KW-1003">Cell membrane</keyword>
<keyword evidence="5 6" id="KW-0472">Membrane</keyword>
<comment type="subcellular location">
    <subcellularLocation>
        <location evidence="1">Cell membrane</location>
        <topology evidence="1">Multi-pass membrane protein</topology>
    </subcellularLocation>
</comment>